<organism evidence="2 3">
    <name type="scientific">Tsukamurella paurometabola</name>
    <name type="common">Corynebacterium paurometabolum</name>
    <dbReference type="NCBI Taxonomy" id="2061"/>
    <lineage>
        <taxon>Bacteria</taxon>
        <taxon>Bacillati</taxon>
        <taxon>Actinomycetota</taxon>
        <taxon>Actinomycetes</taxon>
        <taxon>Mycobacteriales</taxon>
        <taxon>Tsukamurellaceae</taxon>
        <taxon>Tsukamurella</taxon>
    </lineage>
</organism>
<proteinExistence type="predicted"/>
<protein>
    <submittedName>
        <fullName evidence="2">Uncharacterized protein</fullName>
    </submittedName>
</protein>
<dbReference type="PROSITE" id="PS51318">
    <property type="entry name" value="TAT"/>
    <property type="match status" value="1"/>
</dbReference>
<dbReference type="EMBL" id="LR131273">
    <property type="protein sequence ID" value="VDR39984.1"/>
    <property type="molecule type" value="Genomic_DNA"/>
</dbReference>
<sequence length="150" mass="15190">MITSTRTLLGTAAAAVLGLGALATGAGTATAAPDESGATCRVGTRMFTMAMQEMTSSTPGQGPDTVVPGQARILVNVPEWYGARWSASISWRDAATGVGGALGPQPSDPMAPNLTSFARVRTGAGEKVVTARAVKESGETLTCSGTFTVR</sequence>
<feature type="signal peptide" evidence="1">
    <location>
        <begin position="1"/>
        <end position="31"/>
    </location>
</feature>
<dbReference type="Proteomes" id="UP000271626">
    <property type="component" value="Chromosome"/>
</dbReference>
<feature type="chain" id="PRO_5018009211" evidence="1">
    <location>
        <begin position="32"/>
        <end position="150"/>
    </location>
</feature>
<evidence type="ECO:0000313" key="3">
    <source>
        <dbReference type="Proteomes" id="UP000271626"/>
    </source>
</evidence>
<evidence type="ECO:0000313" key="2">
    <source>
        <dbReference type="EMBL" id="VDR39984.1"/>
    </source>
</evidence>
<dbReference type="AlphaFoldDB" id="A0A3P8K4Z7"/>
<accession>A0A3P8K4Z7</accession>
<name>A0A3P8K4Z7_TSUPA</name>
<dbReference type="InterPro" id="IPR006311">
    <property type="entry name" value="TAT_signal"/>
</dbReference>
<evidence type="ECO:0000256" key="1">
    <source>
        <dbReference type="SAM" id="SignalP"/>
    </source>
</evidence>
<gene>
    <name evidence="2" type="ORF">NCTC10741_03134</name>
</gene>
<dbReference type="RefSeq" id="WP_126197029.1">
    <property type="nucleotide sequence ID" value="NZ_CP085954.1"/>
</dbReference>
<keyword evidence="1" id="KW-0732">Signal</keyword>
<reference evidence="2 3" key="1">
    <citation type="submission" date="2018-12" db="EMBL/GenBank/DDBJ databases">
        <authorList>
            <consortium name="Pathogen Informatics"/>
        </authorList>
    </citation>
    <scope>NUCLEOTIDE SEQUENCE [LARGE SCALE GENOMIC DNA]</scope>
    <source>
        <strain evidence="2 3">NCTC10741</strain>
    </source>
</reference>